<dbReference type="Proteomes" id="UP000035214">
    <property type="component" value="Unassembled WGS sequence"/>
</dbReference>
<evidence type="ECO:0000313" key="2">
    <source>
        <dbReference type="Proteomes" id="UP000035214"/>
    </source>
</evidence>
<name>A0A0G8EDI0_BACCE</name>
<dbReference type="RefSeq" id="WP_180229440.1">
    <property type="nucleotide sequence ID" value="NZ_LCYI01000062.1"/>
</dbReference>
<gene>
    <name evidence="1" type="ORF">B4077_3222</name>
</gene>
<sequence length="52" mass="5701">MMKKILISTAGLLFSGFMLVAPITLSNTHGEAMFAVQKQEIIQYTNTHGEGM</sequence>
<reference evidence="1 2" key="1">
    <citation type="submission" date="2015-04" db="EMBL/GenBank/DDBJ databases">
        <title>Draft Genome Sequences of Eight Spore-Forming Food Isolates of Bacillus cereus Genome sequencing.</title>
        <authorList>
            <person name="Krawcyk A.O."/>
            <person name="de Jong A."/>
            <person name="Eijlander R.T."/>
            <person name="Berendsen E.M."/>
            <person name="Holsappel S."/>
            <person name="Wells-Bennik M."/>
            <person name="Kuipers O.P."/>
        </authorList>
    </citation>
    <scope>NUCLEOTIDE SEQUENCE [LARGE SCALE GENOMIC DNA]</scope>
    <source>
        <strain evidence="1 2">B4077</strain>
    </source>
</reference>
<proteinExistence type="predicted"/>
<dbReference type="PATRIC" id="fig|1396.428.peg.2577"/>
<evidence type="ECO:0000313" key="1">
    <source>
        <dbReference type="EMBL" id="KLA22276.1"/>
    </source>
</evidence>
<accession>A0A0G8EDI0</accession>
<dbReference type="EMBL" id="LCYI01000062">
    <property type="protein sequence ID" value="KLA22276.1"/>
    <property type="molecule type" value="Genomic_DNA"/>
</dbReference>
<protein>
    <submittedName>
        <fullName evidence="1">Uncharacterized protein</fullName>
    </submittedName>
</protein>
<comment type="caution">
    <text evidence="1">The sequence shown here is derived from an EMBL/GenBank/DDBJ whole genome shotgun (WGS) entry which is preliminary data.</text>
</comment>
<organism evidence="1 2">
    <name type="scientific">Bacillus cereus</name>
    <dbReference type="NCBI Taxonomy" id="1396"/>
    <lineage>
        <taxon>Bacteria</taxon>
        <taxon>Bacillati</taxon>
        <taxon>Bacillota</taxon>
        <taxon>Bacilli</taxon>
        <taxon>Bacillales</taxon>
        <taxon>Bacillaceae</taxon>
        <taxon>Bacillus</taxon>
        <taxon>Bacillus cereus group</taxon>
    </lineage>
</organism>
<dbReference type="AlphaFoldDB" id="A0A0G8EDI0"/>